<accession>A0A9W7X314</accession>
<dbReference type="PANTHER" id="PTHR45632">
    <property type="entry name" value="LD33804P"/>
    <property type="match status" value="1"/>
</dbReference>
<dbReference type="SUPFAM" id="SSF50965">
    <property type="entry name" value="Galactose oxidase, central domain"/>
    <property type="match status" value="1"/>
</dbReference>
<keyword evidence="2" id="KW-0677">Repeat</keyword>
<proteinExistence type="predicted"/>
<comment type="caution">
    <text evidence="4">The sequence shown here is derived from an EMBL/GenBank/DDBJ whole genome shotgun (WGS) entry which is preliminary data.</text>
</comment>
<feature type="region of interest" description="Disordered" evidence="3">
    <location>
        <begin position="1"/>
        <end position="26"/>
    </location>
</feature>
<evidence type="ECO:0000256" key="1">
    <source>
        <dbReference type="ARBA" id="ARBA00022441"/>
    </source>
</evidence>
<dbReference type="AlphaFoldDB" id="A0A9W7X314"/>
<dbReference type="PANTHER" id="PTHR45632:SF3">
    <property type="entry name" value="KELCH-LIKE PROTEIN 32"/>
    <property type="match status" value="1"/>
</dbReference>
<organism evidence="4 5">
    <name type="scientific">Triplophysa rosa</name>
    <name type="common">Cave loach</name>
    <dbReference type="NCBI Taxonomy" id="992332"/>
    <lineage>
        <taxon>Eukaryota</taxon>
        <taxon>Metazoa</taxon>
        <taxon>Chordata</taxon>
        <taxon>Craniata</taxon>
        <taxon>Vertebrata</taxon>
        <taxon>Euteleostomi</taxon>
        <taxon>Actinopterygii</taxon>
        <taxon>Neopterygii</taxon>
        <taxon>Teleostei</taxon>
        <taxon>Ostariophysi</taxon>
        <taxon>Cypriniformes</taxon>
        <taxon>Nemacheilidae</taxon>
        <taxon>Triplophysa</taxon>
    </lineage>
</organism>
<dbReference type="Pfam" id="PF01344">
    <property type="entry name" value="Kelch_1"/>
    <property type="match status" value="1"/>
</dbReference>
<dbReference type="EMBL" id="JAFHDT010000002">
    <property type="protein sequence ID" value="KAI7812829.1"/>
    <property type="molecule type" value="Genomic_DNA"/>
</dbReference>
<evidence type="ECO:0000256" key="3">
    <source>
        <dbReference type="SAM" id="MobiDB-lite"/>
    </source>
</evidence>
<dbReference type="InterPro" id="IPR011043">
    <property type="entry name" value="Gal_Oxase/kelch_b-propeller"/>
</dbReference>
<dbReference type="InterPro" id="IPR006652">
    <property type="entry name" value="Kelch_1"/>
</dbReference>
<sequence length="278" mass="30954">MGEAVTDLMRMKNRSDQKSPQTPVHRPHITCSHFTKFSSEKQLMDAIFIVGGWTQTAPLCAVERFSSFYNEWRAMAPMPKRRGGVAVCSLGGMIFTVGGRDDVTCVRSVEKYDPNTNVWSSEVASLSSPRSGVCVVEMDGFMYALGGFDGMTCTNIVERYDPVMDTWTKMTPMHQQRSGAAAAVLDGYLYVLGGTDGDVPLTSVERFNPLEGTWQPCVPMRTAREQPGCAVYLGRIYVSGGRDELLLELSTAEKFDTDTLRWTPVKRMTHKRYQVIAC</sequence>
<dbReference type="SMART" id="SM00612">
    <property type="entry name" value="Kelch"/>
    <property type="match status" value="5"/>
</dbReference>
<protein>
    <submittedName>
        <fullName evidence="4">Kelch-like protein diablo</fullName>
    </submittedName>
</protein>
<evidence type="ECO:0000313" key="5">
    <source>
        <dbReference type="Proteomes" id="UP001059041"/>
    </source>
</evidence>
<evidence type="ECO:0000313" key="4">
    <source>
        <dbReference type="EMBL" id="KAI7812829.1"/>
    </source>
</evidence>
<reference evidence="4" key="1">
    <citation type="submission" date="2021-02" db="EMBL/GenBank/DDBJ databases">
        <title>Comparative genomics reveals that relaxation of natural selection precedes convergent phenotypic evolution of cavefish.</title>
        <authorList>
            <person name="Peng Z."/>
        </authorList>
    </citation>
    <scope>NUCLEOTIDE SEQUENCE</scope>
    <source>
        <tissue evidence="4">Muscle</tissue>
    </source>
</reference>
<dbReference type="Gene3D" id="2.120.10.80">
    <property type="entry name" value="Kelch-type beta propeller"/>
    <property type="match status" value="1"/>
</dbReference>
<dbReference type="InterPro" id="IPR015915">
    <property type="entry name" value="Kelch-typ_b-propeller"/>
</dbReference>
<evidence type="ECO:0000256" key="2">
    <source>
        <dbReference type="ARBA" id="ARBA00022737"/>
    </source>
</evidence>
<gene>
    <name evidence="4" type="ORF">IRJ41_010174</name>
</gene>
<dbReference type="Pfam" id="PF24681">
    <property type="entry name" value="Kelch_KLHDC2_KLHL20_DRC7"/>
    <property type="match status" value="1"/>
</dbReference>
<name>A0A9W7X314_TRIRA</name>
<dbReference type="Proteomes" id="UP001059041">
    <property type="component" value="Linkage Group LG2"/>
</dbReference>
<keyword evidence="5" id="KW-1185">Reference proteome</keyword>
<keyword evidence="1" id="KW-0880">Kelch repeat</keyword>